<organism evidence="1 2">
    <name type="scientific">Vigna angularis var. angularis</name>
    <dbReference type="NCBI Taxonomy" id="157739"/>
    <lineage>
        <taxon>Eukaryota</taxon>
        <taxon>Viridiplantae</taxon>
        <taxon>Streptophyta</taxon>
        <taxon>Embryophyta</taxon>
        <taxon>Tracheophyta</taxon>
        <taxon>Spermatophyta</taxon>
        <taxon>Magnoliopsida</taxon>
        <taxon>eudicotyledons</taxon>
        <taxon>Gunneridae</taxon>
        <taxon>Pentapetalae</taxon>
        <taxon>rosids</taxon>
        <taxon>fabids</taxon>
        <taxon>Fabales</taxon>
        <taxon>Fabaceae</taxon>
        <taxon>Papilionoideae</taxon>
        <taxon>50 kb inversion clade</taxon>
        <taxon>NPAAA clade</taxon>
        <taxon>indigoferoid/millettioid clade</taxon>
        <taxon>Phaseoleae</taxon>
        <taxon>Vigna</taxon>
    </lineage>
</organism>
<dbReference type="EMBL" id="AP015037">
    <property type="protein sequence ID" value="BAT84563.1"/>
    <property type="molecule type" value="Genomic_DNA"/>
</dbReference>
<keyword evidence="2" id="KW-1185">Reference proteome</keyword>
<feature type="non-terminal residue" evidence="1">
    <location>
        <position position="1"/>
    </location>
</feature>
<sequence length="70" mass="8107">KWLHPFLSYNFHFSWPLKANAESMLNAESMVVASFSFLQLHCYAQRHAGTPCRTLPDRNRLLVSLQAKDD</sequence>
<reference evidence="1 2" key="1">
    <citation type="journal article" date="2015" name="Sci. Rep.">
        <title>The power of single molecule real-time sequencing technology in the de novo assembly of a eukaryotic genome.</title>
        <authorList>
            <person name="Sakai H."/>
            <person name="Naito K."/>
            <person name="Ogiso-Tanaka E."/>
            <person name="Takahashi Y."/>
            <person name="Iseki K."/>
            <person name="Muto C."/>
            <person name="Satou K."/>
            <person name="Teruya K."/>
            <person name="Shiroma A."/>
            <person name="Shimoji M."/>
            <person name="Hirano T."/>
            <person name="Itoh T."/>
            <person name="Kaga A."/>
            <person name="Tomooka N."/>
        </authorList>
    </citation>
    <scope>NUCLEOTIDE SEQUENCE [LARGE SCALE GENOMIC DNA]</scope>
    <source>
        <strain evidence="2">cv. Shumari</strain>
    </source>
</reference>
<protein>
    <submittedName>
        <fullName evidence="1">Uncharacterized protein</fullName>
    </submittedName>
</protein>
<accession>A0A0S3RVB3</accession>
<evidence type="ECO:0000313" key="2">
    <source>
        <dbReference type="Proteomes" id="UP000291084"/>
    </source>
</evidence>
<dbReference type="AlphaFoldDB" id="A0A0S3RVB3"/>
<proteinExistence type="predicted"/>
<dbReference type="Proteomes" id="UP000291084">
    <property type="component" value="Chromosome 4"/>
</dbReference>
<evidence type="ECO:0000313" key="1">
    <source>
        <dbReference type="EMBL" id="BAT84563.1"/>
    </source>
</evidence>
<gene>
    <name evidence="1" type="primary">Vigan.04G197600</name>
    <name evidence="1" type="ORF">VIGAN_04197600</name>
</gene>
<name>A0A0S3RVB3_PHAAN</name>